<proteinExistence type="predicted"/>
<gene>
    <name evidence="1" type="ORF">MRB53_030223</name>
</gene>
<sequence length="179" mass="19294">MSQEIPADKRHRPTSDSEGHCPQSLASHMETDRHMTEGTIQNTLATGTAQNGDNAMVFDKIKQVGIHVRATHEVQPISIPSPGYLPQKQSLDILNVPSIPLPPPSINTTHPIPSDPSSPNSMNSENTASLSSSKNDGIVPQLQQQHRAASMGVSVPTTLLEHRNNNPMESGEQHPGLVL</sequence>
<keyword evidence="2" id="KW-1185">Reference proteome</keyword>
<name>A0ACC2KKK4_PERAE</name>
<protein>
    <submittedName>
        <fullName evidence="1">Uncharacterized protein</fullName>
    </submittedName>
</protein>
<evidence type="ECO:0000313" key="2">
    <source>
        <dbReference type="Proteomes" id="UP001234297"/>
    </source>
</evidence>
<evidence type="ECO:0000313" key="1">
    <source>
        <dbReference type="EMBL" id="KAJ8621694.1"/>
    </source>
</evidence>
<reference evidence="1 2" key="1">
    <citation type="journal article" date="2022" name="Hortic Res">
        <title>A haplotype resolved chromosomal level avocado genome allows analysis of novel avocado genes.</title>
        <authorList>
            <person name="Nath O."/>
            <person name="Fletcher S.J."/>
            <person name="Hayward A."/>
            <person name="Shaw L.M."/>
            <person name="Masouleh A.K."/>
            <person name="Furtado A."/>
            <person name="Henry R.J."/>
            <person name="Mitter N."/>
        </authorList>
    </citation>
    <scope>NUCLEOTIDE SEQUENCE [LARGE SCALE GENOMIC DNA]</scope>
    <source>
        <strain evidence="2">cv. Hass</strain>
    </source>
</reference>
<comment type="caution">
    <text evidence="1">The sequence shown here is derived from an EMBL/GenBank/DDBJ whole genome shotgun (WGS) entry which is preliminary data.</text>
</comment>
<dbReference type="EMBL" id="CM056818">
    <property type="protein sequence ID" value="KAJ8621694.1"/>
    <property type="molecule type" value="Genomic_DNA"/>
</dbReference>
<accession>A0ACC2KKK4</accession>
<organism evidence="1 2">
    <name type="scientific">Persea americana</name>
    <name type="common">Avocado</name>
    <dbReference type="NCBI Taxonomy" id="3435"/>
    <lineage>
        <taxon>Eukaryota</taxon>
        <taxon>Viridiplantae</taxon>
        <taxon>Streptophyta</taxon>
        <taxon>Embryophyta</taxon>
        <taxon>Tracheophyta</taxon>
        <taxon>Spermatophyta</taxon>
        <taxon>Magnoliopsida</taxon>
        <taxon>Magnoliidae</taxon>
        <taxon>Laurales</taxon>
        <taxon>Lauraceae</taxon>
        <taxon>Persea</taxon>
    </lineage>
</organism>
<dbReference type="Proteomes" id="UP001234297">
    <property type="component" value="Chromosome 10"/>
</dbReference>